<dbReference type="InterPro" id="IPR020846">
    <property type="entry name" value="MFS_dom"/>
</dbReference>
<evidence type="ECO:0000256" key="3">
    <source>
        <dbReference type="ARBA" id="ARBA00022475"/>
    </source>
</evidence>
<keyword evidence="6 7" id="KW-0472">Membrane</keyword>
<keyword evidence="5 7" id="KW-1133">Transmembrane helix</keyword>
<comment type="subcellular location">
    <subcellularLocation>
        <location evidence="1">Cell membrane</location>
        <topology evidence="1">Multi-pass membrane protein</topology>
    </subcellularLocation>
</comment>
<evidence type="ECO:0000256" key="6">
    <source>
        <dbReference type="ARBA" id="ARBA00023136"/>
    </source>
</evidence>
<keyword evidence="4 7" id="KW-0812">Transmembrane</keyword>
<name>A0ABU8PKV9_9HYPH</name>
<dbReference type="PANTHER" id="PTHR43045:SF1">
    <property type="entry name" value="SHIKIMATE TRANSPORTER"/>
    <property type="match status" value="1"/>
</dbReference>
<dbReference type="SUPFAM" id="SSF103473">
    <property type="entry name" value="MFS general substrate transporter"/>
    <property type="match status" value="1"/>
</dbReference>
<reference evidence="9 10" key="1">
    <citation type="submission" date="2023-12" db="EMBL/GenBank/DDBJ databases">
        <title>Gut-associated functions are favored during microbiome assembly across C. elegans life.</title>
        <authorList>
            <person name="Zimmermann J."/>
        </authorList>
    </citation>
    <scope>NUCLEOTIDE SEQUENCE [LARGE SCALE GENOMIC DNA]</scope>
    <source>
        <strain evidence="9 10">MYb71</strain>
    </source>
</reference>
<protein>
    <submittedName>
        <fullName evidence="9">MFS transporter</fullName>
    </submittedName>
</protein>
<dbReference type="PROSITE" id="PS50850">
    <property type="entry name" value="MFS"/>
    <property type="match status" value="1"/>
</dbReference>
<dbReference type="Proteomes" id="UP001375812">
    <property type="component" value="Unassembled WGS sequence"/>
</dbReference>
<evidence type="ECO:0000256" key="5">
    <source>
        <dbReference type="ARBA" id="ARBA00022989"/>
    </source>
</evidence>
<proteinExistence type="predicted"/>
<comment type="caution">
    <text evidence="9">The sequence shown here is derived from an EMBL/GenBank/DDBJ whole genome shotgun (WGS) entry which is preliminary data.</text>
</comment>
<sequence length="204" mass="21668">MVGGRLAEVTWFYTVTSFALAYATTALAIPRKVILDATIWGAAVAFFVMPLAGMMGDRIGHKRMFMAGAAAILIAAPAFFGLLATKEAFWINMAMILATGLVYSCLYGPEGSLFSSQFSPAVRYSGISLAVQVSGAIGGGLAPIIATWLLSLNDGDPRYVIWYLVGLSIVAFISAWRMHNAEHFTVPRPAKRGNEPSTAPAGAS</sequence>
<dbReference type="InterPro" id="IPR011701">
    <property type="entry name" value="MFS"/>
</dbReference>
<feature type="transmembrane region" description="Helical" evidence="7">
    <location>
        <begin position="9"/>
        <end position="27"/>
    </location>
</feature>
<feature type="domain" description="Major facilitator superfamily (MFS) profile" evidence="8">
    <location>
        <begin position="1"/>
        <end position="183"/>
    </location>
</feature>
<keyword evidence="3" id="KW-1003">Cell membrane</keyword>
<organism evidence="9 10">
    <name type="scientific">Ochrobactrum vermis</name>
    <dbReference type="NCBI Taxonomy" id="1827297"/>
    <lineage>
        <taxon>Bacteria</taxon>
        <taxon>Pseudomonadati</taxon>
        <taxon>Pseudomonadota</taxon>
        <taxon>Alphaproteobacteria</taxon>
        <taxon>Hyphomicrobiales</taxon>
        <taxon>Brucellaceae</taxon>
        <taxon>Brucella/Ochrobactrum group</taxon>
        <taxon>Ochrobactrum</taxon>
    </lineage>
</organism>
<dbReference type="InterPro" id="IPR036259">
    <property type="entry name" value="MFS_trans_sf"/>
</dbReference>
<evidence type="ECO:0000313" key="9">
    <source>
        <dbReference type="EMBL" id="MEJ5022882.1"/>
    </source>
</evidence>
<feature type="transmembrane region" description="Helical" evidence="7">
    <location>
        <begin position="129"/>
        <end position="148"/>
    </location>
</feature>
<evidence type="ECO:0000256" key="4">
    <source>
        <dbReference type="ARBA" id="ARBA00022692"/>
    </source>
</evidence>
<feature type="transmembrane region" description="Helical" evidence="7">
    <location>
        <begin position="89"/>
        <end position="108"/>
    </location>
</feature>
<evidence type="ECO:0000256" key="2">
    <source>
        <dbReference type="ARBA" id="ARBA00022448"/>
    </source>
</evidence>
<evidence type="ECO:0000259" key="8">
    <source>
        <dbReference type="PROSITE" id="PS50850"/>
    </source>
</evidence>
<keyword evidence="10" id="KW-1185">Reference proteome</keyword>
<evidence type="ECO:0000256" key="7">
    <source>
        <dbReference type="SAM" id="Phobius"/>
    </source>
</evidence>
<keyword evidence="2" id="KW-0813">Transport</keyword>
<accession>A0ABU8PKV9</accession>
<dbReference type="PANTHER" id="PTHR43045">
    <property type="entry name" value="SHIKIMATE TRANSPORTER"/>
    <property type="match status" value="1"/>
</dbReference>
<gene>
    <name evidence="9" type="ORF">WH297_24550</name>
</gene>
<dbReference type="Gene3D" id="1.20.1250.20">
    <property type="entry name" value="MFS general substrate transporter like domains"/>
    <property type="match status" value="1"/>
</dbReference>
<evidence type="ECO:0000256" key="1">
    <source>
        <dbReference type="ARBA" id="ARBA00004651"/>
    </source>
</evidence>
<feature type="transmembrane region" description="Helical" evidence="7">
    <location>
        <begin position="160"/>
        <end position="178"/>
    </location>
</feature>
<dbReference type="EMBL" id="JBBGZH010000003">
    <property type="protein sequence ID" value="MEJ5022882.1"/>
    <property type="molecule type" value="Genomic_DNA"/>
</dbReference>
<dbReference type="RefSeq" id="WP_286154299.1">
    <property type="nucleotide sequence ID" value="NZ_JBBGZH010000003.1"/>
</dbReference>
<dbReference type="Pfam" id="PF07690">
    <property type="entry name" value="MFS_1"/>
    <property type="match status" value="1"/>
</dbReference>
<feature type="transmembrane region" description="Helical" evidence="7">
    <location>
        <begin position="33"/>
        <end position="52"/>
    </location>
</feature>
<feature type="transmembrane region" description="Helical" evidence="7">
    <location>
        <begin position="64"/>
        <end position="83"/>
    </location>
</feature>
<evidence type="ECO:0000313" key="10">
    <source>
        <dbReference type="Proteomes" id="UP001375812"/>
    </source>
</evidence>